<comment type="caution">
    <text evidence="4">The sequence shown here is derived from an EMBL/GenBank/DDBJ whole genome shotgun (WGS) entry which is preliminary data.</text>
</comment>
<evidence type="ECO:0000256" key="2">
    <source>
        <dbReference type="SAM" id="Phobius"/>
    </source>
</evidence>
<reference evidence="4 5" key="1">
    <citation type="submission" date="2020-08" db="EMBL/GenBank/DDBJ databases">
        <title>Genome public.</title>
        <authorList>
            <person name="Liu C."/>
            <person name="Sun Q."/>
        </authorList>
    </citation>
    <scope>NUCLEOTIDE SEQUENCE [LARGE SCALE GENOMIC DNA]</scope>
    <source>
        <strain evidence="4 5">NSJ-27</strain>
    </source>
</reference>
<evidence type="ECO:0000313" key="4">
    <source>
        <dbReference type="EMBL" id="MBC5786786.1"/>
    </source>
</evidence>
<dbReference type="EMBL" id="JACOQK010000001">
    <property type="protein sequence ID" value="MBC5786786.1"/>
    <property type="molecule type" value="Genomic_DNA"/>
</dbReference>
<keyword evidence="3" id="KW-0732">Signal</keyword>
<feature type="signal peptide" evidence="3">
    <location>
        <begin position="1"/>
        <end position="26"/>
    </location>
</feature>
<feature type="region of interest" description="Disordered" evidence="1">
    <location>
        <begin position="1293"/>
        <end position="1323"/>
    </location>
</feature>
<proteinExistence type="predicted"/>
<dbReference type="PANTHER" id="PTHR36848:SF2">
    <property type="entry name" value="SECRETED PROTEIN"/>
    <property type="match status" value="1"/>
</dbReference>
<dbReference type="RefSeq" id="WP_186996013.1">
    <property type="nucleotide sequence ID" value="NZ_JACOQK010000001.1"/>
</dbReference>
<dbReference type="Pfam" id="PF07554">
    <property type="entry name" value="FIVAR"/>
    <property type="match status" value="3"/>
</dbReference>
<dbReference type="InterPro" id="IPR053161">
    <property type="entry name" value="Ulvan_degrading_GH"/>
</dbReference>
<keyword evidence="2" id="KW-0472">Membrane</keyword>
<feature type="compositionally biased region" description="Polar residues" evidence="1">
    <location>
        <begin position="1309"/>
        <end position="1318"/>
    </location>
</feature>
<evidence type="ECO:0000256" key="3">
    <source>
        <dbReference type="SAM" id="SignalP"/>
    </source>
</evidence>
<dbReference type="InterPro" id="IPR008979">
    <property type="entry name" value="Galactose-bd-like_sf"/>
</dbReference>
<protein>
    <submittedName>
        <fullName evidence="4">FIVAR domain-containing protein</fullName>
    </submittedName>
</protein>
<keyword evidence="5" id="KW-1185">Reference proteome</keyword>
<dbReference type="Pfam" id="PF17132">
    <property type="entry name" value="Glyco_hydro_106"/>
    <property type="match status" value="1"/>
</dbReference>
<keyword evidence="2" id="KW-0812">Transmembrane</keyword>
<keyword evidence="2" id="KW-1133">Transmembrane helix</keyword>
<dbReference type="Proteomes" id="UP000649151">
    <property type="component" value="Unassembled WGS sequence"/>
</dbReference>
<dbReference type="Gene3D" id="2.60.120.260">
    <property type="entry name" value="Galactose-binding domain-like"/>
    <property type="match status" value="1"/>
</dbReference>
<dbReference type="SUPFAM" id="SSF49785">
    <property type="entry name" value="Galactose-binding domain-like"/>
    <property type="match status" value="1"/>
</dbReference>
<feature type="compositionally biased region" description="Low complexity" evidence="1">
    <location>
        <begin position="1293"/>
        <end position="1308"/>
    </location>
</feature>
<feature type="chain" id="PRO_5045091781" evidence="3">
    <location>
        <begin position="27"/>
        <end position="1350"/>
    </location>
</feature>
<accession>A0ABR7INU5</accession>
<sequence>MKNKKMGKLIALVLSTAMIASCCVNQFTVSAQETATKSIVNQFKNPNVHAKGMFRFWLPDGSATREQLEKEITEIYEAGFGGIEIAHVPYAKNDSDDIGENGWGSEKWQQTLIHIYEIAANLPGDFKVDVTINSAWPIALNTIDPNDEEASQDIQYAYTKIQNASDVLDLPMPEQKLAVDTGSSFIFNNHYVAATIAQVKGIDEDGNITLDYGSMTDVSEYTKETGNTTPAGIPDENNTYVSQLYKDAGLTINTEEWGPRAKLQDEQKYYNVDLSQIQELSNYSSVGDELQEGDWILFGFYRRGTGETLLKFANFFPLGASMPNVGVITDEFSSAASNALTDFWEENILNDHLISLMKAESGDFFEDSLENVCSTKFWNQNMIDSVQKYLGYDITPYLPFVMSSTTQDTKFISSEGNQDRFGIDVDKTLNELYLDEHIAELQNWARNTLDMGYRAQGYSTSGFYVDVGLASAECDVAEGESLAFSTSYDHFRAVSGGVHMSGKTYVSDEALADSGKAYALNWKDAVNTINNNYASGVNRLIIHGYPHANTENMNDPIYGDKDFWPGWHTFPLVAGAWGSRQPYWEDVHVLSDYIARSQAVLQNGTAKMDIAIFDTDAYNAQTPNGAEKNDKDQSNYLALLDNGYSYDLLTPGLLTYDSAKVTNGVLNESGPAYKALVVNNLPSISLESANALLDFAKAGLPIVLCGQIPSSVFGTDAATTGSNVTGTDEQIRETMQELLTYQNVGQVDTQQEVVSWMKQNGILPYASYSEPMVRTILRQDNDGTNYYYLYNNSEEEVSLEASLQGTGIPFQLDAWTGEITPIINYVQQDDSIHTTINLQAGQATFVAISQNPEEFGEVSDFHVVESNGDTFYQDGNIVLRTDVSGSYQTAFTDGVVVSTDITEIGDNIELDYWDLSLESWGPDQEANKTDLTISKKTTIDFQDIPLTLWKDLPVTSEQLSTLGVDSMENIIGIGTYCTTFELPENWDTTQGYLLNFHHNNDMVTEVIVNGQKLPAIDQSKDSVDIGAYLTAGQNTISVKLVSTMINRIIYENPNSQYSNSKNQSFGLLDVTLTPYKQVIIRSESNKDILDAVISYAENAKASDEYDNAIESVQKSFDAALENAKTVAGNAAATQEEVDAAWKTLLNEIHKLGFVAGDKTELASLMEAANEINAELDRYVEAGKAEFTAALEAAVAVYEDGDAMQAEVNEAADNLLSAMLNLRFKADKSILEDVLAEAGKVDANAYTAESYAALQAAVAEAKDVYNNENATQEEVDAAVTSVQTAMDNLVAVDGTPAETPTENNNTAGTQTGQESTTPKANAAKTGDFTPIAGLAAITLAGAALVLSRKKK</sequence>
<evidence type="ECO:0000256" key="1">
    <source>
        <dbReference type="SAM" id="MobiDB-lite"/>
    </source>
</evidence>
<evidence type="ECO:0000313" key="5">
    <source>
        <dbReference type="Proteomes" id="UP000649151"/>
    </source>
</evidence>
<name>A0ABR7INU5_9CLOT</name>
<dbReference type="Gene3D" id="1.20.1270.90">
    <property type="entry name" value="AF1782-like"/>
    <property type="match status" value="3"/>
</dbReference>
<dbReference type="PANTHER" id="PTHR36848">
    <property type="entry name" value="DNA-BINDING PROTEIN (PUTATIVE SECRETED PROTEIN)-RELATED"/>
    <property type="match status" value="1"/>
</dbReference>
<feature type="transmembrane region" description="Helical" evidence="2">
    <location>
        <begin position="1327"/>
        <end position="1345"/>
    </location>
</feature>
<organism evidence="4 5">
    <name type="scientific">Clostridium facile</name>
    <dbReference type="NCBI Taxonomy" id="2763035"/>
    <lineage>
        <taxon>Bacteria</taxon>
        <taxon>Bacillati</taxon>
        <taxon>Bacillota</taxon>
        <taxon>Clostridia</taxon>
        <taxon>Eubacteriales</taxon>
        <taxon>Clostridiaceae</taxon>
        <taxon>Clostridium</taxon>
    </lineage>
</organism>
<gene>
    <name evidence="4" type="ORF">H8Z77_01960</name>
</gene>
<dbReference type="PROSITE" id="PS51257">
    <property type="entry name" value="PROKAR_LIPOPROTEIN"/>
    <property type="match status" value="1"/>
</dbReference>